<dbReference type="InterPro" id="IPR036259">
    <property type="entry name" value="MFS_trans_sf"/>
</dbReference>
<evidence type="ECO:0008006" key="9">
    <source>
        <dbReference type="Google" id="ProtNLM"/>
    </source>
</evidence>
<dbReference type="Proteomes" id="UP000298061">
    <property type="component" value="Unassembled WGS sequence"/>
</dbReference>
<dbReference type="Gene3D" id="1.20.1250.20">
    <property type="entry name" value="MFS general substrate transporter like domains"/>
    <property type="match status" value="1"/>
</dbReference>
<proteinExistence type="predicted"/>
<comment type="caution">
    <text evidence="7">The sequence shown here is derived from an EMBL/GenBank/DDBJ whole genome shotgun (WGS) entry which is preliminary data.</text>
</comment>
<feature type="transmembrane region" description="Helical" evidence="6">
    <location>
        <begin position="105"/>
        <end position="126"/>
    </location>
</feature>
<name>A0A4Z0A789_9AGAM</name>
<dbReference type="Pfam" id="PF07690">
    <property type="entry name" value="MFS_1"/>
    <property type="match status" value="1"/>
</dbReference>
<reference evidence="7 8" key="1">
    <citation type="submission" date="2019-02" db="EMBL/GenBank/DDBJ databases">
        <title>Genome sequencing of the rare red list fungi Hericium alpestre (H. flagellum).</title>
        <authorList>
            <person name="Buettner E."/>
            <person name="Kellner H."/>
        </authorList>
    </citation>
    <scope>NUCLEOTIDE SEQUENCE [LARGE SCALE GENOMIC DNA]</scope>
    <source>
        <strain evidence="7 8">DSM 108284</strain>
    </source>
</reference>
<keyword evidence="2 6" id="KW-0812">Transmembrane</keyword>
<gene>
    <name evidence="7" type="ORF">EWM64_g1411</name>
</gene>
<feature type="transmembrane region" description="Helical" evidence="6">
    <location>
        <begin position="132"/>
        <end position="154"/>
    </location>
</feature>
<keyword evidence="3 6" id="KW-1133">Transmembrane helix</keyword>
<evidence type="ECO:0000313" key="8">
    <source>
        <dbReference type="Proteomes" id="UP000298061"/>
    </source>
</evidence>
<dbReference type="STRING" id="135208.A0A4Z0A789"/>
<feature type="transmembrane region" description="Helical" evidence="6">
    <location>
        <begin position="315"/>
        <end position="336"/>
    </location>
</feature>
<evidence type="ECO:0000313" key="7">
    <source>
        <dbReference type="EMBL" id="TFY82605.1"/>
    </source>
</evidence>
<dbReference type="GO" id="GO:0005886">
    <property type="term" value="C:plasma membrane"/>
    <property type="evidence" value="ECO:0007669"/>
    <property type="project" value="TreeGrafter"/>
</dbReference>
<evidence type="ECO:0000256" key="6">
    <source>
        <dbReference type="SAM" id="Phobius"/>
    </source>
</evidence>
<dbReference type="OrthoDB" id="6770063at2759"/>
<dbReference type="PANTHER" id="PTHR23502:SF60">
    <property type="entry name" value="MAJOR FACILITATOR SUPERFAMILY (MFS) PROFILE DOMAIN-CONTAINING PROTEIN-RELATED"/>
    <property type="match status" value="1"/>
</dbReference>
<dbReference type="AlphaFoldDB" id="A0A4Z0A789"/>
<feature type="transmembrane region" description="Helical" evidence="6">
    <location>
        <begin position="69"/>
        <end position="93"/>
    </location>
</feature>
<feature type="transmembrane region" description="Helical" evidence="6">
    <location>
        <begin position="249"/>
        <end position="269"/>
    </location>
</feature>
<comment type="subcellular location">
    <subcellularLocation>
        <location evidence="1">Membrane</location>
        <topology evidence="1">Multi-pass membrane protein</topology>
    </subcellularLocation>
</comment>
<feature type="transmembrane region" description="Helical" evidence="6">
    <location>
        <begin position="348"/>
        <end position="370"/>
    </location>
</feature>
<dbReference type="EMBL" id="SFCI01000094">
    <property type="protein sequence ID" value="TFY82605.1"/>
    <property type="molecule type" value="Genomic_DNA"/>
</dbReference>
<sequence length="454" mass="49790">MSDRPQSQDAASAKTYIEPSVDEKPPVHADGEGQSAIPADKKEEAYEDAEEDWAHDPRNARNWPFWTKWAMTGIVSGGWVGSAAIAIGGGVIGDLFSERDRATAMAIYSLGPLIGPAIGPIAGGFIAETIGWKYIFIVITAVCGLASLVGIPFLRETYSPIIRLRLARNMDREEALRRHPHLIHAHDENKWQHLWENLSRPFVLLTRSFICFILSLYMALMYGIYYLMFATFPTLFTEIYHFNTGTGGLAYLGLGIGFLLSTVFGAKYADQIYKMQVDKNGGVGKPEMRIPALIIGSFFVPTGLFWYGWSAQAQIHWIMPIIGSGIFGFGLMATFLPIQLYLVDAFTYAASAVSAAAVFRSMLGFAFPLFGAQMYAALGRGGGNSLLAGLAIILSDIAYHFTLRFPLPIGATNSDSLLAEDFTFMTFDSAAATSANLAHYLALTYIPHLELLKK</sequence>
<evidence type="ECO:0000256" key="4">
    <source>
        <dbReference type="ARBA" id="ARBA00023136"/>
    </source>
</evidence>
<feature type="transmembrane region" description="Helical" evidence="6">
    <location>
        <begin position="209"/>
        <end position="229"/>
    </location>
</feature>
<dbReference type="SUPFAM" id="SSF103473">
    <property type="entry name" value="MFS general substrate transporter"/>
    <property type="match status" value="1"/>
</dbReference>
<dbReference type="PANTHER" id="PTHR23502">
    <property type="entry name" value="MAJOR FACILITATOR SUPERFAMILY"/>
    <property type="match status" value="1"/>
</dbReference>
<dbReference type="InterPro" id="IPR011701">
    <property type="entry name" value="MFS"/>
</dbReference>
<protein>
    <recommendedName>
        <fullName evidence="9">Major facilitator superfamily (MFS) profile domain-containing protein</fullName>
    </recommendedName>
</protein>
<organism evidence="7 8">
    <name type="scientific">Hericium alpestre</name>
    <dbReference type="NCBI Taxonomy" id="135208"/>
    <lineage>
        <taxon>Eukaryota</taxon>
        <taxon>Fungi</taxon>
        <taxon>Dikarya</taxon>
        <taxon>Basidiomycota</taxon>
        <taxon>Agaricomycotina</taxon>
        <taxon>Agaricomycetes</taxon>
        <taxon>Russulales</taxon>
        <taxon>Hericiaceae</taxon>
        <taxon>Hericium</taxon>
    </lineage>
</organism>
<feature type="region of interest" description="Disordered" evidence="5">
    <location>
        <begin position="1"/>
        <end position="54"/>
    </location>
</feature>
<evidence type="ECO:0000256" key="2">
    <source>
        <dbReference type="ARBA" id="ARBA00022692"/>
    </source>
</evidence>
<evidence type="ECO:0000256" key="3">
    <source>
        <dbReference type="ARBA" id="ARBA00022989"/>
    </source>
</evidence>
<feature type="compositionally biased region" description="Polar residues" evidence="5">
    <location>
        <begin position="1"/>
        <end position="10"/>
    </location>
</feature>
<evidence type="ECO:0000256" key="1">
    <source>
        <dbReference type="ARBA" id="ARBA00004141"/>
    </source>
</evidence>
<feature type="transmembrane region" description="Helical" evidence="6">
    <location>
        <begin position="290"/>
        <end position="309"/>
    </location>
</feature>
<accession>A0A4Z0A789</accession>
<feature type="compositionally biased region" description="Basic and acidic residues" evidence="5">
    <location>
        <begin position="21"/>
        <end position="31"/>
    </location>
</feature>
<evidence type="ECO:0000256" key="5">
    <source>
        <dbReference type="SAM" id="MobiDB-lite"/>
    </source>
</evidence>
<keyword evidence="4 6" id="KW-0472">Membrane</keyword>
<dbReference type="GO" id="GO:0022857">
    <property type="term" value="F:transmembrane transporter activity"/>
    <property type="evidence" value="ECO:0007669"/>
    <property type="project" value="InterPro"/>
</dbReference>
<keyword evidence="8" id="KW-1185">Reference proteome</keyword>